<dbReference type="InterPro" id="IPR036457">
    <property type="entry name" value="PPM-type-like_dom_sf"/>
</dbReference>
<feature type="compositionally biased region" description="Basic and acidic residues" evidence="2">
    <location>
        <begin position="121"/>
        <end position="132"/>
    </location>
</feature>
<dbReference type="Pfam" id="PF00481">
    <property type="entry name" value="PP2C"/>
    <property type="match status" value="1"/>
</dbReference>
<reference evidence="4 5" key="1">
    <citation type="journal article" date="2017" name="PLoS Biol.">
        <title>The sea cucumber genome provides insights into morphological evolution and visceral regeneration.</title>
        <authorList>
            <person name="Zhang X."/>
            <person name="Sun L."/>
            <person name="Yuan J."/>
            <person name="Sun Y."/>
            <person name="Gao Y."/>
            <person name="Zhang L."/>
            <person name="Li S."/>
            <person name="Dai H."/>
            <person name="Hamel J.F."/>
            <person name="Liu C."/>
            <person name="Yu Y."/>
            <person name="Liu S."/>
            <person name="Lin W."/>
            <person name="Guo K."/>
            <person name="Jin S."/>
            <person name="Xu P."/>
            <person name="Storey K.B."/>
            <person name="Huan P."/>
            <person name="Zhang T."/>
            <person name="Zhou Y."/>
            <person name="Zhang J."/>
            <person name="Lin C."/>
            <person name="Li X."/>
            <person name="Xing L."/>
            <person name="Huo D."/>
            <person name="Sun M."/>
            <person name="Wang L."/>
            <person name="Mercier A."/>
            <person name="Li F."/>
            <person name="Yang H."/>
            <person name="Xiang J."/>
        </authorList>
    </citation>
    <scope>NUCLEOTIDE SEQUENCE [LARGE SCALE GENOMIC DNA]</scope>
    <source>
        <strain evidence="4">Shaxun</strain>
        <tissue evidence="4">Muscle</tissue>
    </source>
</reference>
<evidence type="ECO:0000256" key="1">
    <source>
        <dbReference type="ARBA" id="ARBA00006702"/>
    </source>
</evidence>
<gene>
    <name evidence="4" type="ORF">BSL78_10574</name>
</gene>
<comment type="caution">
    <text evidence="4">The sequence shown here is derived from an EMBL/GenBank/DDBJ whole genome shotgun (WGS) entry which is preliminary data.</text>
</comment>
<dbReference type="PANTHER" id="PTHR13832">
    <property type="entry name" value="PROTEIN PHOSPHATASE 2C"/>
    <property type="match status" value="1"/>
</dbReference>
<dbReference type="PANTHER" id="PTHR13832:SF837">
    <property type="entry name" value="PROTEIN PHOSPHATASE 2C-LIKE DOMAIN-CONTAINING PROTEIN 1"/>
    <property type="match status" value="1"/>
</dbReference>
<feature type="domain" description="PPM-type phosphatase" evidence="3">
    <location>
        <begin position="1"/>
        <end position="424"/>
    </location>
</feature>
<keyword evidence="5" id="KW-1185">Reference proteome</keyword>
<dbReference type="EMBL" id="MRZV01000325">
    <property type="protein sequence ID" value="PIK52535.1"/>
    <property type="molecule type" value="Genomic_DNA"/>
</dbReference>
<evidence type="ECO:0000313" key="5">
    <source>
        <dbReference type="Proteomes" id="UP000230750"/>
    </source>
</evidence>
<evidence type="ECO:0000313" key="4">
    <source>
        <dbReference type="EMBL" id="PIK52535.1"/>
    </source>
</evidence>
<organism evidence="4 5">
    <name type="scientific">Stichopus japonicus</name>
    <name type="common">Sea cucumber</name>
    <dbReference type="NCBI Taxonomy" id="307972"/>
    <lineage>
        <taxon>Eukaryota</taxon>
        <taxon>Metazoa</taxon>
        <taxon>Echinodermata</taxon>
        <taxon>Eleutherozoa</taxon>
        <taxon>Echinozoa</taxon>
        <taxon>Holothuroidea</taxon>
        <taxon>Aspidochirotacea</taxon>
        <taxon>Aspidochirotida</taxon>
        <taxon>Stichopodidae</taxon>
        <taxon>Apostichopus</taxon>
    </lineage>
</organism>
<dbReference type="GO" id="GO:0004722">
    <property type="term" value="F:protein serine/threonine phosphatase activity"/>
    <property type="evidence" value="ECO:0007669"/>
    <property type="project" value="InterPro"/>
</dbReference>
<dbReference type="InterPro" id="IPR001932">
    <property type="entry name" value="PPM-type_phosphatase-like_dom"/>
</dbReference>
<dbReference type="AlphaFoldDB" id="A0A2G8KX41"/>
<dbReference type="SUPFAM" id="SSF81606">
    <property type="entry name" value="PP2C-like"/>
    <property type="match status" value="1"/>
</dbReference>
<feature type="compositionally biased region" description="Acidic residues" evidence="2">
    <location>
        <begin position="138"/>
        <end position="148"/>
    </location>
</feature>
<sequence length="433" mass="48147">MYVCSELSRMNDLSCYQIERVRPVVRKDSIRHILHAESVNILQQIMHTCSGHVEDLKMEKAAAERGSKCRDPYAENMSRAFRKTFLLTDHILSFGVQEQSRVRWSGCSALACVVKSSGIDEDPHTDTGERMRGTQTEPQDETIEEEENKDGNTVTELGSIYIANAGNVHAVLSRGGQVHQLTRDHSPANNTEKQRLIKAGVAIHAGGSKGKANGVLEATRGLGNHGDPVLKSAILCEPYTMSTKIDQFAEFLILATNGLWEVVTNEEAVELVQQVIHDEQQNKEVEDRIQQRRDDFDELVISQVNITAEDDLDNSSLRDGQVTFRSQDDSLAGDEIVWREDDVMSQRTDFESMISALLENDDGNEADIETVTEMHTIYAKSQLSEKPSEEERVRSLAETASKRLVQAAILAGAKDNITVMVILLPGFSSDSTD</sequence>
<dbReference type="PROSITE" id="PS51746">
    <property type="entry name" value="PPM_2"/>
    <property type="match status" value="1"/>
</dbReference>
<comment type="similarity">
    <text evidence="1">Belongs to the PP2C family.</text>
</comment>
<evidence type="ECO:0000256" key="2">
    <source>
        <dbReference type="SAM" id="MobiDB-lite"/>
    </source>
</evidence>
<dbReference type="Gene3D" id="3.60.40.10">
    <property type="entry name" value="PPM-type phosphatase domain"/>
    <property type="match status" value="1"/>
</dbReference>
<dbReference type="InterPro" id="IPR015655">
    <property type="entry name" value="PP2C"/>
</dbReference>
<evidence type="ECO:0000259" key="3">
    <source>
        <dbReference type="PROSITE" id="PS51746"/>
    </source>
</evidence>
<dbReference type="SMART" id="SM00332">
    <property type="entry name" value="PP2Cc"/>
    <property type="match status" value="1"/>
</dbReference>
<dbReference type="CDD" id="cd00143">
    <property type="entry name" value="PP2Cc"/>
    <property type="match status" value="1"/>
</dbReference>
<dbReference type="Proteomes" id="UP000230750">
    <property type="component" value="Unassembled WGS sequence"/>
</dbReference>
<protein>
    <recommendedName>
        <fullName evidence="3">PPM-type phosphatase domain-containing protein</fullName>
    </recommendedName>
</protein>
<accession>A0A2G8KX41</accession>
<proteinExistence type="inferred from homology"/>
<feature type="region of interest" description="Disordered" evidence="2">
    <location>
        <begin position="118"/>
        <end position="150"/>
    </location>
</feature>
<name>A0A2G8KX41_STIJA</name>
<dbReference type="STRING" id="307972.A0A2G8KX41"/>
<dbReference type="OrthoDB" id="343114at2759"/>